<evidence type="ECO:0000313" key="3">
    <source>
        <dbReference type="Proteomes" id="UP000198752"/>
    </source>
</evidence>
<accession>A0A1I2VZ66</accession>
<evidence type="ECO:0000313" key="2">
    <source>
        <dbReference type="EMBL" id="SFG94505.1"/>
    </source>
</evidence>
<gene>
    <name evidence="2" type="ORF">SAMN02982927_03325</name>
</gene>
<proteinExistence type="predicted"/>
<dbReference type="AlphaFoldDB" id="A0A1I2VZ66"/>
<feature type="transmembrane region" description="Helical" evidence="1">
    <location>
        <begin position="49"/>
        <end position="69"/>
    </location>
</feature>
<protein>
    <recommendedName>
        <fullName evidence="4">Oligosaccharide repeat unit polymerase</fullName>
    </recommendedName>
</protein>
<dbReference type="RefSeq" id="WP_093674676.1">
    <property type="nucleotide sequence ID" value="NZ_FOOY01000033.1"/>
</dbReference>
<keyword evidence="1" id="KW-0812">Transmembrane</keyword>
<evidence type="ECO:0008006" key="4">
    <source>
        <dbReference type="Google" id="ProtNLM"/>
    </source>
</evidence>
<keyword evidence="1" id="KW-1133">Transmembrane helix</keyword>
<sequence>MIDVNRIINFILKPNGIVLLTSIASLLVWSYPDIGLRRGFIQKENFNSFSLLLIGSWYLSIYIFSNFGFNVGLRIKRINALDSVNLNKFYTLISMLAHIGVLYSYANVLRQDPAIFNSVIQGQANQLKNILYEDYSVGINTLRYLSILSGSISIFNIIHFKKAKFINISNIIMLLLTSLMSSRLAIVLTIILVIYLLFKNKYHFSLKKVIVICMIAFIVLTILNNSRNKQFYMQNYNINNPIISNLSEINTYIGSPFQGSVGVANNIETILPYVDYSTFFNYLTPTFIPIHRESSFYNINYRQLFDLDSSLTTNSTFLDIFTNLGWLGYILISIVSFLFSLIAGHFYRYSSIVSIIAPIITYCFAEIWRTYMFNVGIIWTLIIFTILCAIMSNKKTIHTNRQ</sequence>
<evidence type="ECO:0000256" key="1">
    <source>
        <dbReference type="SAM" id="Phobius"/>
    </source>
</evidence>
<name>A0A1I2VZ66_9BACL</name>
<dbReference type="STRING" id="269670.SAMN02982927_03325"/>
<dbReference type="OrthoDB" id="1444547at2"/>
<dbReference type="Proteomes" id="UP000198752">
    <property type="component" value="Unassembled WGS sequence"/>
</dbReference>
<feature type="transmembrane region" description="Helical" evidence="1">
    <location>
        <begin position="141"/>
        <end position="160"/>
    </location>
</feature>
<feature type="transmembrane region" description="Helical" evidence="1">
    <location>
        <begin position="7"/>
        <end position="29"/>
    </location>
</feature>
<keyword evidence="1" id="KW-0472">Membrane</keyword>
<feature type="transmembrane region" description="Helical" evidence="1">
    <location>
        <begin position="89"/>
        <end position="106"/>
    </location>
</feature>
<reference evidence="3" key="1">
    <citation type="submission" date="2016-10" db="EMBL/GenBank/DDBJ databases">
        <authorList>
            <person name="Varghese N."/>
            <person name="Submissions S."/>
        </authorList>
    </citation>
    <scope>NUCLEOTIDE SEQUENCE [LARGE SCALE GENOMIC DNA]</scope>
    <source>
        <strain evidence="3">ATCC 700379</strain>
    </source>
</reference>
<dbReference type="EMBL" id="FOOY01000033">
    <property type="protein sequence ID" value="SFG94505.1"/>
    <property type="molecule type" value="Genomic_DNA"/>
</dbReference>
<feature type="transmembrane region" description="Helical" evidence="1">
    <location>
        <begin position="371"/>
        <end position="392"/>
    </location>
</feature>
<keyword evidence="3" id="KW-1185">Reference proteome</keyword>
<organism evidence="2 3">
    <name type="scientific">Sporolactobacillus nakayamae</name>
    <dbReference type="NCBI Taxonomy" id="269670"/>
    <lineage>
        <taxon>Bacteria</taxon>
        <taxon>Bacillati</taxon>
        <taxon>Bacillota</taxon>
        <taxon>Bacilli</taxon>
        <taxon>Bacillales</taxon>
        <taxon>Sporolactobacillaceae</taxon>
        <taxon>Sporolactobacillus</taxon>
    </lineage>
</organism>
<feature type="transmembrane region" description="Helical" evidence="1">
    <location>
        <begin position="320"/>
        <end position="340"/>
    </location>
</feature>
<feature type="transmembrane region" description="Helical" evidence="1">
    <location>
        <begin position="172"/>
        <end position="198"/>
    </location>
</feature>
<feature type="transmembrane region" description="Helical" evidence="1">
    <location>
        <begin position="204"/>
        <end position="223"/>
    </location>
</feature>